<evidence type="ECO:0000313" key="2">
    <source>
        <dbReference type="Proteomes" id="UP000499080"/>
    </source>
</evidence>
<organism evidence="1 2">
    <name type="scientific">Araneus ventricosus</name>
    <name type="common">Orbweaver spider</name>
    <name type="synonym">Epeira ventricosa</name>
    <dbReference type="NCBI Taxonomy" id="182803"/>
    <lineage>
        <taxon>Eukaryota</taxon>
        <taxon>Metazoa</taxon>
        <taxon>Ecdysozoa</taxon>
        <taxon>Arthropoda</taxon>
        <taxon>Chelicerata</taxon>
        <taxon>Arachnida</taxon>
        <taxon>Araneae</taxon>
        <taxon>Araneomorphae</taxon>
        <taxon>Entelegynae</taxon>
        <taxon>Araneoidea</taxon>
        <taxon>Araneidae</taxon>
        <taxon>Araneus</taxon>
    </lineage>
</organism>
<evidence type="ECO:0000313" key="1">
    <source>
        <dbReference type="EMBL" id="GBM37918.1"/>
    </source>
</evidence>
<reference evidence="1 2" key="1">
    <citation type="journal article" date="2019" name="Sci. Rep.">
        <title>Orb-weaving spider Araneus ventricosus genome elucidates the spidroin gene catalogue.</title>
        <authorList>
            <person name="Kono N."/>
            <person name="Nakamura H."/>
            <person name="Ohtoshi R."/>
            <person name="Moran D.A.P."/>
            <person name="Shinohara A."/>
            <person name="Yoshida Y."/>
            <person name="Fujiwara M."/>
            <person name="Mori M."/>
            <person name="Tomita M."/>
            <person name="Arakawa K."/>
        </authorList>
    </citation>
    <scope>NUCLEOTIDE SEQUENCE [LARGE SCALE GENOMIC DNA]</scope>
</reference>
<protein>
    <submittedName>
        <fullName evidence="1">Uncharacterized protein</fullName>
    </submittedName>
</protein>
<dbReference type="Proteomes" id="UP000499080">
    <property type="component" value="Unassembled WGS sequence"/>
</dbReference>
<name>A0A4Y2FBA6_ARAVE</name>
<accession>A0A4Y2FBA6</accession>
<sequence length="102" mass="11766">MFLQQFAHEYDLNTTDRQFTSTVTSEITADRWIEGQEREVHAAWPPRSVGLPAVFWRHINKQISRSSNESKEHFAYSLSAAAGNVHEMLEEFSIKPQSMGRL</sequence>
<dbReference type="EMBL" id="BGPR01000853">
    <property type="protein sequence ID" value="GBM37918.1"/>
    <property type="molecule type" value="Genomic_DNA"/>
</dbReference>
<proteinExistence type="predicted"/>
<dbReference type="AlphaFoldDB" id="A0A4Y2FBA6"/>
<keyword evidence="2" id="KW-1185">Reference proteome</keyword>
<gene>
    <name evidence="1" type="ORF">AVEN_72835_1</name>
</gene>
<comment type="caution">
    <text evidence="1">The sequence shown here is derived from an EMBL/GenBank/DDBJ whole genome shotgun (WGS) entry which is preliminary data.</text>
</comment>